<proteinExistence type="predicted"/>
<dbReference type="InParanoid" id="A0A251UF39"/>
<keyword evidence="3" id="KW-1185">Reference proteome</keyword>
<evidence type="ECO:0000313" key="3">
    <source>
        <dbReference type="Proteomes" id="UP000215914"/>
    </source>
</evidence>
<protein>
    <recommendedName>
        <fullName evidence="4">DDE Tnp4 domain-containing protein</fullName>
    </recommendedName>
</protein>
<gene>
    <name evidence="2" type="ORF">HannXRQ_Chr06g0166091</name>
</gene>
<dbReference type="AlphaFoldDB" id="A0A251UF39"/>
<evidence type="ECO:0008006" key="4">
    <source>
        <dbReference type="Google" id="ProtNLM"/>
    </source>
</evidence>
<dbReference type="EMBL" id="CM007895">
    <property type="protein sequence ID" value="OTG21948.1"/>
    <property type="molecule type" value="Genomic_DNA"/>
</dbReference>
<feature type="region of interest" description="Disordered" evidence="1">
    <location>
        <begin position="89"/>
        <end position="168"/>
    </location>
</feature>
<evidence type="ECO:0000256" key="1">
    <source>
        <dbReference type="SAM" id="MobiDB-lite"/>
    </source>
</evidence>
<reference evidence="3" key="1">
    <citation type="journal article" date="2017" name="Nature">
        <title>The sunflower genome provides insights into oil metabolism, flowering and Asterid evolution.</title>
        <authorList>
            <person name="Badouin H."/>
            <person name="Gouzy J."/>
            <person name="Grassa C.J."/>
            <person name="Murat F."/>
            <person name="Staton S.E."/>
            <person name="Cottret L."/>
            <person name="Lelandais-Briere C."/>
            <person name="Owens G.L."/>
            <person name="Carrere S."/>
            <person name="Mayjonade B."/>
            <person name="Legrand L."/>
            <person name="Gill N."/>
            <person name="Kane N.C."/>
            <person name="Bowers J.E."/>
            <person name="Hubner S."/>
            <person name="Bellec A."/>
            <person name="Berard A."/>
            <person name="Berges H."/>
            <person name="Blanchet N."/>
            <person name="Boniface M.C."/>
            <person name="Brunel D."/>
            <person name="Catrice O."/>
            <person name="Chaidir N."/>
            <person name="Claudel C."/>
            <person name="Donnadieu C."/>
            <person name="Faraut T."/>
            <person name="Fievet G."/>
            <person name="Helmstetter N."/>
            <person name="King M."/>
            <person name="Knapp S.J."/>
            <person name="Lai Z."/>
            <person name="Le Paslier M.C."/>
            <person name="Lippi Y."/>
            <person name="Lorenzon L."/>
            <person name="Mandel J.R."/>
            <person name="Marage G."/>
            <person name="Marchand G."/>
            <person name="Marquand E."/>
            <person name="Bret-Mestries E."/>
            <person name="Morien E."/>
            <person name="Nambeesan S."/>
            <person name="Nguyen T."/>
            <person name="Pegot-Espagnet P."/>
            <person name="Pouilly N."/>
            <person name="Raftis F."/>
            <person name="Sallet E."/>
            <person name="Schiex T."/>
            <person name="Thomas J."/>
            <person name="Vandecasteele C."/>
            <person name="Vares D."/>
            <person name="Vear F."/>
            <person name="Vautrin S."/>
            <person name="Crespi M."/>
            <person name="Mangin B."/>
            <person name="Burke J.M."/>
            <person name="Salse J."/>
            <person name="Munos S."/>
            <person name="Vincourt P."/>
            <person name="Rieseberg L.H."/>
            <person name="Langlade N.B."/>
        </authorList>
    </citation>
    <scope>NUCLEOTIDE SEQUENCE [LARGE SCALE GENOMIC DNA]</scope>
    <source>
        <strain evidence="3">cv. SF193</strain>
    </source>
</reference>
<dbReference type="Proteomes" id="UP000215914">
    <property type="component" value="Chromosome 6"/>
</dbReference>
<accession>A0A251UF39</accession>
<name>A0A251UF39_HELAN</name>
<organism evidence="2 3">
    <name type="scientific">Helianthus annuus</name>
    <name type="common">Common sunflower</name>
    <dbReference type="NCBI Taxonomy" id="4232"/>
    <lineage>
        <taxon>Eukaryota</taxon>
        <taxon>Viridiplantae</taxon>
        <taxon>Streptophyta</taxon>
        <taxon>Embryophyta</taxon>
        <taxon>Tracheophyta</taxon>
        <taxon>Spermatophyta</taxon>
        <taxon>Magnoliopsida</taxon>
        <taxon>eudicotyledons</taxon>
        <taxon>Gunneridae</taxon>
        <taxon>Pentapetalae</taxon>
        <taxon>asterids</taxon>
        <taxon>campanulids</taxon>
        <taxon>Asterales</taxon>
        <taxon>Asteraceae</taxon>
        <taxon>Asteroideae</taxon>
        <taxon>Heliantheae alliance</taxon>
        <taxon>Heliantheae</taxon>
        <taxon>Helianthus</taxon>
    </lineage>
</organism>
<feature type="compositionally biased region" description="Polar residues" evidence="1">
    <location>
        <begin position="89"/>
        <end position="113"/>
    </location>
</feature>
<evidence type="ECO:0000313" key="2">
    <source>
        <dbReference type="EMBL" id="OTG21948.1"/>
    </source>
</evidence>
<sequence length="398" mass="45081">MSGWSRWFAYITDLEPRHQEAVYLQTYHAHSFASPPAATDLLLRPSSIELPQMETNDGRQQWTHEAIKCMLETCLEEIGRVGRNGQSFATGGNQWTSTQTSGVSSSPQVQTLQIEGASVHLEDDDGDSHEQSFPMGDEDPINNEGPSVRPNDDSEVRPKKKAKTSKNSITLDDLASDMRDALKHMVKNMEGPSIDECYEKLKSVGLEPIDPLFLGAFNIFGQSTYMRQAWMTLPLDPEVLKEWIKMTGITLGMFKMMEFAKEVIVPTSFNPNPNIPGHHKRLRKVFKLRNVIERAYGVLKACFPILKKMAPFSLVTQRNITVACFALHNFIRKEGLSDDLFDEYDHPNVRLQDGDEHVQDGGENREEEVPRHGSSADREFMSQLRDQIAQELMQNNVL</sequence>
<feature type="region of interest" description="Disordered" evidence="1">
    <location>
        <begin position="351"/>
        <end position="377"/>
    </location>
</feature>